<dbReference type="Pfam" id="PF00989">
    <property type="entry name" value="PAS"/>
    <property type="match status" value="1"/>
</dbReference>
<keyword evidence="3" id="KW-0597">Phosphoprotein</keyword>
<dbReference type="InterPro" id="IPR000014">
    <property type="entry name" value="PAS"/>
</dbReference>
<dbReference type="CDD" id="cd00082">
    <property type="entry name" value="HisKA"/>
    <property type="match status" value="1"/>
</dbReference>
<feature type="domain" description="Histidine kinase" evidence="7">
    <location>
        <begin position="622"/>
        <end position="841"/>
    </location>
</feature>
<dbReference type="InterPro" id="IPR036890">
    <property type="entry name" value="HATPase_C_sf"/>
</dbReference>
<dbReference type="GO" id="GO:0016301">
    <property type="term" value="F:kinase activity"/>
    <property type="evidence" value="ECO:0007669"/>
    <property type="project" value="UniProtKB-KW"/>
</dbReference>
<comment type="caution">
    <text evidence="10">The sequence shown here is derived from an EMBL/GenBank/DDBJ whole genome shotgun (WGS) entry which is preliminary data.</text>
</comment>
<keyword evidence="6" id="KW-1133">Transmembrane helix</keyword>
<dbReference type="CDD" id="cd00130">
    <property type="entry name" value="PAS"/>
    <property type="match status" value="1"/>
</dbReference>
<dbReference type="SMART" id="SM00091">
    <property type="entry name" value="PAS"/>
    <property type="match status" value="2"/>
</dbReference>
<feature type="transmembrane region" description="Helical" evidence="6">
    <location>
        <begin position="41"/>
        <end position="60"/>
    </location>
</feature>
<dbReference type="InterPro" id="IPR036097">
    <property type="entry name" value="HisK_dim/P_sf"/>
</dbReference>
<accession>A0ABT5HSD2</accession>
<dbReference type="InterPro" id="IPR003661">
    <property type="entry name" value="HisK_dim/P_dom"/>
</dbReference>
<dbReference type="EMBL" id="JAQQKX010000003">
    <property type="protein sequence ID" value="MDC7682852.1"/>
    <property type="molecule type" value="Genomic_DNA"/>
</dbReference>
<evidence type="ECO:0000256" key="4">
    <source>
        <dbReference type="ARBA" id="ARBA00022679"/>
    </source>
</evidence>
<protein>
    <recommendedName>
        <fullName evidence="2">histidine kinase</fullName>
        <ecNumber evidence="2">2.7.13.3</ecNumber>
    </recommendedName>
</protein>
<dbReference type="SMART" id="SM00387">
    <property type="entry name" value="HATPase_c"/>
    <property type="match status" value="1"/>
</dbReference>
<dbReference type="PANTHER" id="PTHR43047">
    <property type="entry name" value="TWO-COMPONENT HISTIDINE PROTEIN KINASE"/>
    <property type="match status" value="1"/>
</dbReference>
<evidence type="ECO:0000259" key="9">
    <source>
        <dbReference type="PROSITE" id="PS50113"/>
    </source>
</evidence>
<evidence type="ECO:0000256" key="6">
    <source>
        <dbReference type="SAM" id="Phobius"/>
    </source>
</evidence>
<name>A0ABT5HSD2_9CAUL</name>
<dbReference type="RefSeq" id="WP_272747330.1">
    <property type="nucleotide sequence ID" value="NZ_JAQQKX010000003.1"/>
</dbReference>
<dbReference type="InterPro" id="IPR000700">
    <property type="entry name" value="PAS-assoc_C"/>
</dbReference>
<dbReference type="CDD" id="cd16922">
    <property type="entry name" value="HATPase_EvgS-ArcB-TorS-like"/>
    <property type="match status" value="1"/>
</dbReference>
<evidence type="ECO:0000313" key="11">
    <source>
        <dbReference type="Proteomes" id="UP001214854"/>
    </source>
</evidence>
<dbReference type="Pfam" id="PF02518">
    <property type="entry name" value="HATPase_c"/>
    <property type="match status" value="1"/>
</dbReference>
<dbReference type="Gene3D" id="3.30.450.20">
    <property type="entry name" value="PAS domain"/>
    <property type="match status" value="2"/>
</dbReference>
<evidence type="ECO:0000259" key="8">
    <source>
        <dbReference type="PROSITE" id="PS50112"/>
    </source>
</evidence>
<keyword evidence="4" id="KW-0808">Transferase</keyword>
<dbReference type="InterPro" id="IPR035965">
    <property type="entry name" value="PAS-like_dom_sf"/>
</dbReference>
<dbReference type="InterPro" id="IPR003594">
    <property type="entry name" value="HATPase_dom"/>
</dbReference>
<comment type="catalytic activity">
    <reaction evidence="1">
        <text>ATP + protein L-histidine = ADP + protein N-phospho-L-histidine.</text>
        <dbReference type="EC" id="2.7.13.3"/>
    </reaction>
</comment>
<dbReference type="Pfam" id="PF12860">
    <property type="entry name" value="PAS_7"/>
    <property type="match status" value="1"/>
</dbReference>
<dbReference type="InterPro" id="IPR004358">
    <property type="entry name" value="Sig_transdc_His_kin-like_C"/>
</dbReference>
<keyword evidence="11" id="KW-1185">Reference proteome</keyword>
<dbReference type="InterPro" id="IPR005467">
    <property type="entry name" value="His_kinase_dom"/>
</dbReference>
<dbReference type="InterPro" id="IPR013767">
    <property type="entry name" value="PAS_fold"/>
</dbReference>
<evidence type="ECO:0000256" key="3">
    <source>
        <dbReference type="ARBA" id="ARBA00022553"/>
    </source>
</evidence>
<evidence type="ECO:0000256" key="2">
    <source>
        <dbReference type="ARBA" id="ARBA00012438"/>
    </source>
</evidence>
<dbReference type="EC" id="2.7.13.3" evidence="2"/>
<keyword evidence="5 10" id="KW-0418">Kinase</keyword>
<dbReference type="Gene3D" id="1.10.287.130">
    <property type="match status" value="1"/>
</dbReference>
<dbReference type="PROSITE" id="PS50109">
    <property type="entry name" value="HIS_KIN"/>
    <property type="match status" value="1"/>
</dbReference>
<evidence type="ECO:0000256" key="1">
    <source>
        <dbReference type="ARBA" id="ARBA00000085"/>
    </source>
</evidence>
<dbReference type="SUPFAM" id="SSF55874">
    <property type="entry name" value="ATPase domain of HSP90 chaperone/DNA topoisomerase II/histidine kinase"/>
    <property type="match status" value="1"/>
</dbReference>
<dbReference type="PRINTS" id="PR00344">
    <property type="entry name" value="BCTRLSENSOR"/>
</dbReference>
<dbReference type="PROSITE" id="PS50113">
    <property type="entry name" value="PAC"/>
    <property type="match status" value="1"/>
</dbReference>
<dbReference type="SUPFAM" id="SSF55785">
    <property type="entry name" value="PYP-like sensor domain (PAS domain)"/>
    <property type="match status" value="2"/>
</dbReference>
<reference evidence="10 11" key="1">
    <citation type="submission" date="2023-01" db="EMBL/GenBank/DDBJ databases">
        <title>Novel species of the genus Asticcacaulis isolated from rivers.</title>
        <authorList>
            <person name="Lu H."/>
        </authorList>
    </citation>
    <scope>NUCLEOTIDE SEQUENCE [LARGE SCALE GENOMIC DNA]</scope>
    <source>
        <strain evidence="10 11">BYS171W</strain>
    </source>
</reference>
<dbReference type="PROSITE" id="PS50112">
    <property type="entry name" value="PAS"/>
    <property type="match status" value="1"/>
</dbReference>
<evidence type="ECO:0000259" key="7">
    <source>
        <dbReference type="PROSITE" id="PS50109"/>
    </source>
</evidence>
<evidence type="ECO:0000313" key="10">
    <source>
        <dbReference type="EMBL" id="MDC7682852.1"/>
    </source>
</evidence>
<dbReference type="SUPFAM" id="SSF47384">
    <property type="entry name" value="Homodimeric domain of signal transducing histidine kinase"/>
    <property type="match status" value="1"/>
</dbReference>
<dbReference type="Gene3D" id="3.30.565.10">
    <property type="entry name" value="Histidine kinase-like ATPase, C-terminal domain"/>
    <property type="match status" value="1"/>
</dbReference>
<dbReference type="PANTHER" id="PTHR43047:SF72">
    <property type="entry name" value="OSMOSENSING HISTIDINE PROTEIN KINASE SLN1"/>
    <property type="match status" value="1"/>
</dbReference>
<gene>
    <name evidence="10" type="ORF">PQU92_06165</name>
</gene>
<feature type="transmembrane region" description="Helical" evidence="6">
    <location>
        <begin position="301"/>
        <end position="320"/>
    </location>
</feature>
<evidence type="ECO:0000256" key="5">
    <source>
        <dbReference type="ARBA" id="ARBA00022777"/>
    </source>
</evidence>
<organism evidence="10 11">
    <name type="scientific">Asticcacaulis aquaticus</name>
    <dbReference type="NCBI Taxonomy" id="2984212"/>
    <lineage>
        <taxon>Bacteria</taxon>
        <taxon>Pseudomonadati</taxon>
        <taxon>Pseudomonadota</taxon>
        <taxon>Alphaproteobacteria</taxon>
        <taxon>Caulobacterales</taxon>
        <taxon>Caulobacteraceae</taxon>
        <taxon>Asticcacaulis</taxon>
    </lineage>
</organism>
<dbReference type="Pfam" id="PF00512">
    <property type="entry name" value="HisKA"/>
    <property type="match status" value="1"/>
</dbReference>
<proteinExistence type="predicted"/>
<dbReference type="SMART" id="SM00388">
    <property type="entry name" value="HisKA"/>
    <property type="match status" value="1"/>
</dbReference>
<feature type="domain" description="PAC" evidence="9">
    <location>
        <begin position="408"/>
        <end position="461"/>
    </location>
</feature>
<sequence>MQRYNAQAYSDGRSSEAATALRGKKTLKSNLLTNINPKMPAWMRIGALSLTLGLTLFLGVSTYELQNDYASGQAERDEQGLVHARLNAARIDTQVSLSRAVMDAAAASYVARSANSSGGVTAALEQAMKTANGALLSLAIVDAEGRILARTGADEATLQAEAAKAASKSFEIVALGSRLTKYERPYAVFNPGPGRARLVGRMRNPLDAAENTRDNLALVINASGEVVGASNDALIGQPVKDALSVTLADIRDNANSARLTQGALTEGGFVRIAAANEGDTGLTTLYAMPVAAATSSWMKGAMLFLGPLVIGGLFGLLLLVQGRRTTEAAKLYRENEERYRLAVEAARCGIWEWDLDSDQVFMSDVTGVMFGWGGGGMATTTEVLSRIAPEHREAFQKALDNARHNGALDVSFRVPTSEGRSLWMDARGQSTGGRGPSGFTRLSGVALDVSDERMAQSRAQRAEARLTDAINSVSDAFVLWDRRGRLVMWNDTFGRTFNIDPRFLKQGAQRDLIDKVMAIAIRRQYAVVDAREGVIEAELNDGRWIQISESRTLEGGRVVTGADITAIKVQEEMSRRNEEQLQGMVDKLEQSRRIQADLAKKYEMAKIRAEQANHAKSEFLANMSHELRTPLNAINGFSEIMASEMFGPLGHARYKEYSGDILSSGQHLLALINDILDMSKIEAGKLNLRFEPVVIDEVVDDTLRLIRQRAEKAGLKLRVHLPPLPEIKADYRALKQILLNLLTNAVKFTPAGGTITVSAVATESNVHIYVADTGIGIAEKDIERLAKPFEQIENQFSKTKEGTGLGLALTKSLIEMHSGRLEVDSTLGQGTTVSVVLPTDQTAAGADADDGTVVASGIAAA</sequence>
<keyword evidence="6" id="KW-0472">Membrane</keyword>
<dbReference type="Proteomes" id="UP001214854">
    <property type="component" value="Unassembled WGS sequence"/>
</dbReference>
<keyword evidence="6" id="KW-0812">Transmembrane</keyword>
<feature type="domain" description="PAS" evidence="8">
    <location>
        <begin position="335"/>
        <end position="406"/>
    </location>
</feature>